<feature type="non-terminal residue" evidence="13">
    <location>
        <position position="1"/>
    </location>
</feature>
<keyword evidence="8 12" id="KW-0472">Membrane</keyword>
<evidence type="ECO:0000256" key="11">
    <source>
        <dbReference type="ARBA" id="ARBA00023224"/>
    </source>
</evidence>
<keyword evidence="4" id="KW-1003">Cell membrane</keyword>
<keyword evidence="14" id="KW-1185">Reference proteome</keyword>
<evidence type="ECO:0000256" key="4">
    <source>
        <dbReference type="ARBA" id="ARBA00022475"/>
    </source>
</evidence>
<dbReference type="EMBL" id="VYZS01017485">
    <property type="protein sequence ID" value="NXS07230.1"/>
    <property type="molecule type" value="Genomic_DNA"/>
</dbReference>
<feature type="transmembrane region" description="Helical" evidence="12">
    <location>
        <begin position="22"/>
        <end position="42"/>
    </location>
</feature>
<comment type="subcellular location">
    <subcellularLocation>
        <location evidence="2">Cell membrane</location>
        <topology evidence="2">Multi-pass membrane protein</topology>
    </subcellularLocation>
</comment>
<comment type="similarity">
    <text evidence="3">Belongs to the G-protein coupled receptor 1 family.</text>
</comment>
<organism evidence="13 14">
    <name type="scientific">Neodrepanis coruscans</name>
    <name type="common">wattled asity</name>
    <dbReference type="NCBI Taxonomy" id="254563"/>
    <lineage>
        <taxon>Eukaryota</taxon>
        <taxon>Metazoa</taxon>
        <taxon>Chordata</taxon>
        <taxon>Craniata</taxon>
        <taxon>Vertebrata</taxon>
        <taxon>Euteleostomi</taxon>
        <taxon>Archelosauria</taxon>
        <taxon>Archosauria</taxon>
        <taxon>Dinosauria</taxon>
        <taxon>Saurischia</taxon>
        <taxon>Theropoda</taxon>
        <taxon>Coelurosauria</taxon>
        <taxon>Aves</taxon>
        <taxon>Neognathae</taxon>
        <taxon>Neoaves</taxon>
        <taxon>Telluraves</taxon>
        <taxon>Australaves</taxon>
        <taxon>Passeriformes</taxon>
        <taxon>Philepittidae</taxon>
        <taxon>Neodrepanis</taxon>
    </lineage>
</organism>
<dbReference type="GO" id="GO:0004930">
    <property type="term" value="F:G protein-coupled receptor activity"/>
    <property type="evidence" value="ECO:0007669"/>
    <property type="project" value="UniProtKB-KW"/>
</dbReference>
<evidence type="ECO:0000313" key="14">
    <source>
        <dbReference type="Proteomes" id="UP000560066"/>
    </source>
</evidence>
<evidence type="ECO:0000256" key="12">
    <source>
        <dbReference type="SAM" id="Phobius"/>
    </source>
</evidence>
<keyword evidence="6 12" id="KW-1133">Transmembrane helix</keyword>
<evidence type="ECO:0000256" key="2">
    <source>
        <dbReference type="ARBA" id="ARBA00004651"/>
    </source>
</evidence>
<dbReference type="GO" id="GO:0005886">
    <property type="term" value="C:plasma membrane"/>
    <property type="evidence" value="ECO:0007669"/>
    <property type="project" value="UniProtKB-SubCell"/>
</dbReference>
<dbReference type="InterPro" id="IPR000725">
    <property type="entry name" value="Olfact_rcpt"/>
</dbReference>
<keyword evidence="11" id="KW-0807">Transducer</keyword>
<evidence type="ECO:0000313" key="13">
    <source>
        <dbReference type="EMBL" id="NXS07230.1"/>
    </source>
</evidence>
<sequence>FLSTGTFAYFKPPSISSPSMDLVLSVLYSVVPPSLNPLIYSLRNQELRTAVRKLMSGFF</sequence>
<evidence type="ECO:0000256" key="1">
    <source>
        <dbReference type="ARBA" id="ARBA00002936"/>
    </source>
</evidence>
<keyword evidence="5 12" id="KW-0812">Transmembrane</keyword>
<keyword evidence="9" id="KW-0675">Receptor</keyword>
<dbReference type="PANTHER" id="PTHR48018">
    <property type="entry name" value="OLFACTORY RECEPTOR"/>
    <property type="match status" value="1"/>
</dbReference>
<dbReference type="FunFam" id="1.10.1220.70:FF:000001">
    <property type="entry name" value="Olfactory receptor"/>
    <property type="match status" value="1"/>
</dbReference>
<dbReference type="SUPFAM" id="SSF81321">
    <property type="entry name" value="Family A G protein-coupled receptor-like"/>
    <property type="match status" value="1"/>
</dbReference>
<accession>A0A7L2RD81</accession>
<evidence type="ECO:0000256" key="3">
    <source>
        <dbReference type="ARBA" id="ARBA00010663"/>
    </source>
</evidence>
<keyword evidence="7" id="KW-0297">G-protein coupled receptor</keyword>
<evidence type="ECO:0000256" key="10">
    <source>
        <dbReference type="ARBA" id="ARBA00023180"/>
    </source>
</evidence>
<dbReference type="GO" id="GO:0004984">
    <property type="term" value="F:olfactory receptor activity"/>
    <property type="evidence" value="ECO:0007669"/>
    <property type="project" value="InterPro"/>
</dbReference>
<dbReference type="Proteomes" id="UP000560066">
    <property type="component" value="Unassembled WGS sequence"/>
</dbReference>
<proteinExistence type="inferred from homology"/>
<feature type="non-terminal residue" evidence="13">
    <location>
        <position position="59"/>
    </location>
</feature>
<dbReference type="Pfam" id="PF13853">
    <property type="entry name" value="7tm_4"/>
    <property type="match status" value="1"/>
</dbReference>
<protein>
    <submittedName>
        <fullName evidence="13">O14J1 protein</fullName>
    </submittedName>
</protein>
<evidence type="ECO:0000256" key="5">
    <source>
        <dbReference type="ARBA" id="ARBA00022692"/>
    </source>
</evidence>
<name>A0A7L2RD81_9PASS</name>
<reference evidence="13 14" key="1">
    <citation type="submission" date="2019-09" db="EMBL/GenBank/DDBJ databases">
        <title>Bird 10,000 Genomes (B10K) Project - Family phase.</title>
        <authorList>
            <person name="Zhang G."/>
        </authorList>
    </citation>
    <scope>NUCLEOTIDE SEQUENCE [LARGE SCALE GENOMIC DNA]</scope>
    <source>
        <strain evidence="13">B10K-DU-002-79</strain>
    </source>
</reference>
<keyword evidence="10" id="KW-0325">Glycoprotein</keyword>
<comment type="function">
    <text evidence="1">Odorant receptor.</text>
</comment>
<evidence type="ECO:0000256" key="6">
    <source>
        <dbReference type="ARBA" id="ARBA00022989"/>
    </source>
</evidence>
<dbReference type="AlphaFoldDB" id="A0A7L2RD81"/>
<evidence type="ECO:0000256" key="7">
    <source>
        <dbReference type="ARBA" id="ARBA00023040"/>
    </source>
</evidence>
<evidence type="ECO:0000256" key="9">
    <source>
        <dbReference type="ARBA" id="ARBA00023170"/>
    </source>
</evidence>
<dbReference type="Gene3D" id="1.10.1220.70">
    <property type="match status" value="1"/>
</dbReference>
<evidence type="ECO:0000256" key="8">
    <source>
        <dbReference type="ARBA" id="ARBA00023136"/>
    </source>
</evidence>
<comment type="caution">
    <text evidence="13">The sequence shown here is derived from an EMBL/GenBank/DDBJ whole genome shotgun (WGS) entry which is preliminary data.</text>
</comment>
<gene>
    <name evidence="13" type="primary">Or14j1_0</name>
    <name evidence="13" type="ORF">NEOCOR_R09877</name>
</gene>